<dbReference type="EMBL" id="VJXW01000003">
    <property type="protein sequence ID" value="TRW28026.1"/>
    <property type="molecule type" value="Genomic_DNA"/>
</dbReference>
<gene>
    <name evidence="4" type="ORF">FL857_03270</name>
</gene>
<evidence type="ECO:0000256" key="2">
    <source>
        <dbReference type="SAM" id="MobiDB-lite"/>
    </source>
</evidence>
<dbReference type="Pfam" id="PF03432">
    <property type="entry name" value="Relaxase"/>
    <property type="match status" value="1"/>
</dbReference>
<comment type="caution">
    <text evidence="4">The sequence shown here is derived from an EMBL/GenBank/DDBJ whole genome shotgun (WGS) entry which is preliminary data.</text>
</comment>
<dbReference type="RefSeq" id="WP_144015706.1">
    <property type="nucleotide sequence ID" value="NZ_VJXW01000003.1"/>
</dbReference>
<reference evidence="4 5" key="1">
    <citation type="submission" date="2019-07" db="EMBL/GenBank/DDBJ databases">
        <title>Criibacterium bergeronii gen. nov., sp. nov. isolated from human clinical samples.</title>
        <authorList>
            <person name="Maheux A.F."/>
            <person name="Boudreau D.K."/>
            <person name="Berube E."/>
            <person name="Brodeur S."/>
            <person name="Bernard K.A."/>
            <person name="Abed J.Y."/>
            <person name="Ducrey E."/>
            <person name="Guay E.F."/>
            <person name="Raymond F."/>
            <person name="Corbeil J."/>
            <person name="Domingo M.-C."/>
            <person name="Roy P.H."/>
            <person name="Boissinot M."/>
            <person name="Tocheva E.I."/>
            <person name="Omar R.F."/>
        </authorList>
    </citation>
    <scope>NUCLEOTIDE SEQUENCE [LARGE SCALE GENOMIC DNA]</scope>
    <source>
        <strain evidence="4 5">CCRI-24246</strain>
    </source>
</reference>
<accession>A0A552VC14</accession>
<sequence length="507" mass="58330">MATTYIHPLENAKASMIYTELGNGEKKKMHEAEGTTRAAYEVGDMPRDDMAIYAEEMHKRHPASRYEAFEVRVSFSPDELKAGNESDEQMAGEHSYKLCKKLYPNSMCYVTVHNDGKGGCVHAHCLVVNHDEVTGQTLRDNRRHFEVKNASDELAAEEGLSVIGTPKFERDRLKEGTTWTKRRESCDAFEQRLGDRVQRARDESKSLDEFKHNLGVYGVELMEQKRKGRDGEEHEAWCYKMMDIYSDKPRKRRRKAKLLADDLTKDSIESYYAQKEAQKPVEAQKPTVAPIYQENASEDVTEPIKGHAEDEAACSLLDDYKVDSKDVRDFTDALASQYRRRKVDTRGDAIYNDMCHAQNNIAETTAKLQVDVDEARAQFKADKANLDKLKAHKAPNLYGLSQCFKIAGNQKGKTPFERMLDDMFTQMLAEIMRQMIEERRRQAREEAEKRLYESRKNMWDAEKRLKAANRAIDHEMSRTGGRRVTSHMQDVYEADRTAGKTDGEQYE</sequence>
<dbReference type="OrthoDB" id="2080707at2"/>
<evidence type="ECO:0000256" key="1">
    <source>
        <dbReference type="SAM" id="Coils"/>
    </source>
</evidence>
<dbReference type="AlphaFoldDB" id="A0A552VC14"/>
<name>A0A552VC14_9FIRM</name>
<dbReference type="Proteomes" id="UP000319424">
    <property type="component" value="Unassembled WGS sequence"/>
</dbReference>
<protein>
    <submittedName>
        <fullName evidence="4">Relaxase</fullName>
    </submittedName>
</protein>
<evidence type="ECO:0000313" key="4">
    <source>
        <dbReference type="EMBL" id="TRW28026.1"/>
    </source>
</evidence>
<organism evidence="4 5">
    <name type="scientific">Criibacterium bergeronii</name>
    <dbReference type="NCBI Taxonomy" id="1871336"/>
    <lineage>
        <taxon>Bacteria</taxon>
        <taxon>Bacillati</taxon>
        <taxon>Bacillota</taxon>
        <taxon>Clostridia</taxon>
        <taxon>Peptostreptococcales</taxon>
        <taxon>Filifactoraceae</taxon>
        <taxon>Criibacterium</taxon>
    </lineage>
</organism>
<evidence type="ECO:0000259" key="3">
    <source>
        <dbReference type="Pfam" id="PF03432"/>
    </source>
</evidence>
<feature type="domain" description="MobA/VirD2-like nuclease" evidence="3">
    <location>
        <begin position="44"/>
        <end position="160"/>
    </location>
</feature>
<keyword evidence="1" id="KW-0175">Coiled coil</keyword>
<feature type="region of interest" description="Disordered" evidence="2">
    <location>
        <begin position="470"/>
        <end position="507"/>
    </location>
</feature>
<evidence type="ECO:0000313" key="5">
    <source>
        <dbReference type="Proteomes" id="UP000319424"/>
    </source>
</evidence>
<dbReference type="InterPro" id="IPR005094">
    <property type="entry name" value="Endonuclease_MobA/VirD2"/>
</dbReference>
<feature type="coiled-coil region" evidence="1">
    <location>
        <begin position="428"/>
        <end position="464"/>
    </location>
</feature>
<feature type="compositionally biased region" description="Basic and acidic residues" evidence="2">
    <location>
        <begin position="493"/>
        <end position="507"/>
    </location>
</feature>
<proteinExistence type="predicted"/>